<keyword evidence="2" id="KW-1185">Reference proteome</keyword>
<gene>
    <name evidence="1" type="ORF">P872_00735</name>
</gene>
<evidence type="ECO:0000313" key="1">
    <source>
        <dbReference type="EMBL" id="ERM84067.1"/>
    </source>
</evidence>
<reference evidence="1 2" key="1">
    <citation type="journal article" date="2013" name="Genome Announc.">
        <title>Draft Genome Sequence of the Psychrophilic and Alkaliphilic Rhodonellum psychrophilum Strain GCM71T.</title>
        <authorList>
            <person name="Hauptmann A.L."/>
            <person name="Glaring M.A."/>
            <person name="Hallin P.F."/>
            <person name="Prieme A."/>
            <person name="Stougaard P."/>
        </authorList>
    </citation>
    <scope>NUCLEOTIDE SEQUENCE [LARGE SCALE GENOMIC DNA]</scope>
    <source>
        <strain evidence="1 2">GCM71</strain>
    </source>
</reference>
<dbReference type="EMBL" id="AWXR01000007">
    <property type="protein sequence ID" value="ERM84067.1"/>
    <property type="molecule type" value="Genomic_DNA"/>
</dbReference>
<dbReference type="Proteomes" id="UP000016843">
    <property type="component" value="Unassembled WGS sequence"/>
</dbReference>
<accession>U5C780</accession>
<protein>
    <submittedName>
        <fullName evidence="1">Uncharacterized protein</fullName>
    </submittedName>
</protein>
<name>U5C780_9BACT</name>
<evidence type="ECO:0000313" key="2">
    <source>
        <dbReference type="Proteomes" id="UP000016843"/>
    </source>
</evidence>
<proteinExistence type="predicted"/>
<dbReference type="AlphaFoldDB" id="U5C780"/>
<comment type="caution">
    <text evidence="1">The sequence shown here is derived from an EMBL/GenBank/DDBJ whole genome shotgun (WGS) entry which is preliminary data.</text>
</comment>
<organism evidence="1 2">
    <name type="scientific">Rhodonellum psychrophilum GCM71 = DSM 17998</name>
    <dbReference type="NCBI Taxonomy" id="1123057"/>
    <lineage>
        <taxon>Bacteria</taxon>
        <taxon>Pseudomonadati</taxon>
        <taxon>Bacteroidota</taxon>
        <taxon>Cytophagia</taxon>
        <taxon>Cytophagales</taxon>
        <taxon>Cytophagaceae</taxon>
        <taxon>Rhodonellum</taxon>
    </lineage>
</organism>
<sequence length="47" mass="5762">MQQTIFVAFPSRKRVGITMGFWDGRYFDFEKTRVKPGLFWREKSIFR</sequence>